<dbReference type="VEuPathDB" id="TriTrypDB:TvY486_1100110"/>
<reference evidence="1" key="1">
    <citation type="journal article" date="2012" name="Proc. Natl. Acad. Sci. U.S.A.">
        <title>Antigenic diversity is generated by distinct evolutionary mechanisms in African trypanosome species.</title>
        <authorList>
            <person name="Jackson A.P."/>
            <person name="Berry A."/>
            <person name="Aslett M."/>
            <person name="Allison H.C."/>
            <person name="Burton P."/>
            <person name="Vavrova-Anderson J."/>
            <person name="Brown R."/>
            <person name="Browne H."/>
            <person name="Corton N."/>
            <person name="Hauser H."/>
            <person name="Gamble J."/>
            <person name="Gilderthorp R."/>
            <person name="Marcello L."/>
            <person name="McQuillan J."/>
            <person name="Otto T.D."/>
            <person name="Quail M.A."/>
            <person name="Sanders M.J."/>
            <person name="van Tonder A."/>
            <person name="Ginger M.L."/>
            <person name="Field M.C."/>
            <person name="Barry J.D."/>
            <person name="Hertz-Fowler C."/>
            <person name="Berriman M."/>
        </authorList>
    </citation>
    <scope>NUCLEOTIDE SEQUENCE</scope>
    <source>
        <strain evidence="1">Y486</strain>
    </source>
</reference>
<dbReference type="EMBL" id="HE573027">
    <property type="protein sequence ID" value="CCC52526.1"/>
    <property type="molecule type" value="Genomic_DNA"/>
</dbReference>
<sequence length="1047" mass="113985">MSRLHGVVLNRWWLRLPLFTGRPLGTIAICRRMVASTDSCKAEEMLPISALKSDLDLLQKRWMRSFRVCISSDANVVVETSTDGKGLWLPLTTLEVDAVPQGLVSAVNASLDSAPSMELGQTVVDLRDRGEDLAAARKALAAQFPRLRLSVDHSKGTDLQGNVTHSVSLSLQAHDPTNDLTAEEERVKETFFGEAIGVSYMGTVRRAICEAFDAARLDQPQRQPECDPGCSEMGVYMGIASEAAGEKLLVVTTPEGEDNVQVVVKTHGGRQMGMLHGCRKNALSVALACVEKVAEEVNASATEAARKRIMNHPVVLALPSKGIRPKEILRRLLHHTYGLTEERILLATSQGVGCTFVTAVKVELCWKNGAVDQETSGSSSAAPLVVTLAKAAGVNKRATESLACMEAIKDCFPRIFEDQLSFHTEVREIMQSSKATVSASICPHISKGILEQLRWAARSQMDKEVLIETAQLLPNSENEALGIRTTRPMWAAQLFLVDKNDNREFVVLALDNKKSASEQKAIAAALYKCFREHCKDGVQYAMKHGLIDGKGDVTPCEGVSPCGGPLPHNEAERAAECDPFIPHLQLVSSQRIPVPQRHSIIGVYRRGIQLYVNTLNETDTTGSSAWRLVEHIERTPTVHGSFKAQLFLKRAEGATGDGATIGAGEEECGVSPTMTPLGEPYYSTTAVSALHGAMKCAFEKDSAIVKAQVDNAQVRDICTDTQERLSRLEQLPPQLPASTPLEAIAQCIMTKYGLTTELRICGEGKLVNVQIFGRGPSPVESGEGDNTPQFFIAHGRGSSILKAVVSCCQRAFATHFEDTKEDMESLTERAVKTKSIQVPITRKGSFLASRIDCVKKEVTENSDDPDAVLVYVTVDVDSSQSEKKYEAVLSVADGSRVVELERTSSFTDLIAALLQLVENVNRELGRPSSDLEAVLHRCSGPRQCGALQDLVVSLFGFPVEVNTVLRDRQWYCHISVQISEELSYGIGYAVDGRKKEAVENASAAAMHRCFHAACENLRTCLPSSVTPGAEQYCGFVYHKPGVSSVVV</sequence>
<dbReference type="AlphaFoldDB" id="G0U9P6"/>
<proteinExistence type="predicted"/>
<accession>G0U9P6</accession>
<organism evidence="1">
    <name type="scientific">Trypanosoma vivax (strain Y486)</name>
    <dbReference type="NCBI Taxonomy" id="1055687"/>
    <lineage>
        <taxon>Eukaryota</taxon>
        <taxon>Discoba</taxon>
        <taxon>Euglenozoa</taxon>
        <taxon>Kinetoplastea</taxon>
        <taxon>Metakinetoplastina</taxon>
        <taxon>Trypanosomatida</taxon>
        <taxon>Trypanosomatidae</taxon>
        <taxon>Trypanosoma</taxon>
        <taxon>Duttonella</taxon>
    </lineage>
</organism>
<name>G0U9P6_TRYVY</name>
<protein>
    <submittedName>
        <fullName evidence="1">Uncharacterized protein</fullName>
    </submittedName>
</protein>
<evidence type="ECO:0000313" key="1">
    <source>
        <dbReference type="EMBL" id="CCC52526.1"/>
    </source>
</evidence>
<gene>
    <name evidence="1" type="ORF">TVY486_1100110</name>
</gene>